<protein>
    <submittedName>
        <fullName evidence="1">Uncharacterized protein</fullName>
    </submittedName>
</protein>
<name>A0ABS8SYJ5_DATST</name>
<feature type="non-terminal residue" evidence="1">
    <location>
        <position position="79"/>
    </location>
</feature>
<accession>A0ABS8SYJ5</accession>
<comment type="caution">
    <text evidence="1">The sequence shown here is derived from an EMBL/GenBank/DDBJ whole genome shotgun (WGS) entry which is preliminary data.</text>
</comment>
<dbReference type="EMBL" id="JACEIK010000926">
    <property type="protein sequence ID" value="MCD7463943.1"/>
    <property type="molecule type" value="Genomic_DNA"/>
</dbReference>
<keyword evidence="2" id="KW-1185">Reference proteome</keyword>
<proteinExistence type="predicted"/>
<gene>
    <name evidence="1" type="ORF">HAX54_051729</name>
</gene>
<evidence type="ECO:0000313" key="2">
    <source>
        <dbReference type="Proteomes" id="UP000823775"/>
    </source>
</evidence>
<sequence length="79" mass="8497">MAYALNNHFGTTRGALHNHFGATRGAPHCHFGAMGGARNMQGAKLLNEPIEHRTGIDAAQPGMTRRTGTVVRAQCICHM</sequence>
<evidence type="ECO:0000313" key="1">
    <source>
        <dbReference type="EMBL" id="MCD7463943.1"/>
    </source>
</evidence>
<reference evidence="1 2" key="1">
    <citation type="journal article" date="2021" name="BMC Genomics">
        <title>Datura genome reveals duplications of psychoactive alkaloid biosynthetic genes and high mutation rate following tissue culture.</title>
        <authorList>
            <person name="Rajewski A."/>
            <person name="Carter-House D."/>
            <person name="Stajich J."/>
            <person name="Litt A."/>
        </authorList>
    </citation>
    <scope>NUCLEOTIDE SEQUENCE [LARGE SCALE GENOMIC DNA]</scope>
    <source>
        <strain evidence="1">AR-01</strain>
    </source>
</reference>
<dbReference type="Proteomes" id="UP000823775">
    <property type="component" value="Unassembled WGS sequence"/>
</dbReference>
<organism evidence="1 2">
    <name type="scientific">Datura stramonium</name>
    <name type="common">Jimsonweed</name>
    <name type="synonym">Common thornapple</name>
    <dbReference type="NCBI Taxonomy" id="4076"/>
    <lineage>
        <taxon>Eukaryota</taxon>
        <taxon>Viridiplantae</taxon>
        <taxon>Streptophyta</taxon>
        <taxon>Embryophyta</taxon>
        <taxon>Tracheophyta</taxon>
        <taxon>Spermatophyta</taxon>
        <taxon>Magnoliopsida</taxon>
        <taxon>eudicotyledons</taxon>
        <taxon>Gunneridae</taxon>
        <taxon>Pentapetalae</taxon>
        <taxon>asterids</taxon>
        <taxon>lamiids</taxon>
        <taxon>Solanales</taxon>
        <taxon>Solanaceae</taxon>
        <taxon>Solanoideae</taxon>
        <taxon>Datureae</taxon>
        <taxon>Datura</taxon>
    </lineage>
</organism>